<evidence type="ECO:0000313" key="14">
    <source>
        <dbReference type="Proteomes" id="UP000019681"/>
    </source>
</evidence>
<feature type="transmembrane region" description="Helical" evidence="12">
    <location>
        <begin position="86"/>
        <end position="108"/>
    </location>
</feature>
<feature type="transmembrane region" description="Helical" evidence="12">
    <location>
        <begin position="280"/>
        <end position="298"/>
    </location>
</feature>
<feature type="transmembrane region" description="Helical" evidence="12">
    <location>
        <begin position="385"/>
        <end position="407"/>
    </location>
</feature>
<comment type="function">
    <text evidence="1">Multidrug efflux pump.</text>
</comment>
<feature type="transmembrane region" description="Helical" evidence="12">
    <location>
        <begin position="310"/>
        <end position="333"/>
    </location>
</feature>
<dbReference type="NCBIfam" id="TIGR00797">
    <property type="entry name" value="matE"/>
    <property type="match status" value="1"/>
</dbReference>
<dbReference type="GO" id="GO:0042910">
    <property type="term" value="F:xenobiotic transmembrane transporter activity"/>
    <property type="evidence" value="ECO:0007669"/>
    <property type="project" value="InterPro"/>
</dbReference>
<feature type="transmembrane region" description="Helical" evidence="12">
    <location>
        <begin position="192"/>
        <end position="214"/>
    </location>
</feature>
<dbReference type="AlphaFoldDB" id="A0A017RVQ3"/>
<sequence length="448" mass="49430">MERIREVFKIAIPAVGEMCLYMLVWVIDTAFVGKYGGDTAVSAVGFSSEIMYTLSNIFVAIGISVAITTLVAQSTGAEKMEKAEEYFSHGLVIGVIIASIIAIILIAFPNKILQTAGLRDEVLDNAVIFMRIAAIGLFFNMITNMLNASLRGTGNTTVPFVISLIITIITIFLDSILIFGRLGFKPLGVKGSAIATTTAYMIGLICVVIYYIKWSEIKFKIKYVLNLKYSNLKKIISLAIPSGLQEGAFSISRLLSLYFIMHLGTKAFSANQITTTIESISFMPGWGFAVAATALVGQRIGAKDFSGAKSYAYISMFFSTGVMLICSVLFLLIPRQLMNLFINDLETIKLGSTCIMIAAIEQPFMAISMVLGGSLKGAGDTRTPFIVSLISNWCIRIPLMYYVIFVMKLSVSFVWFITGIQWCFEGIILILLFKRKSSRWRNILEEVY</sequence>
<name>A0A017RVQ3_9CLOT</name>
<keyword evidence="9" id="KW-0406">Ion transport</keyword>
<gene>
    <name evidence="13" type="ORF">Q428_10415</name>
</gene>
<dbReference type="GO" id="GO:0006811">
    <property type="term" value="P:monoatomic ion transport"/>
    <property type="evidence" value="ECO:0007669"/>
    <property type="project" value="UniProtKB-KW"/>
</dbReference>
<dbReference type="Pfam" id="PF01554">
    <property type="entry name" value="MatE"/>
    <property type="match status" value="2"/>
</dbReference>
<evidence type="ECO:0000256" key="2">
    <source>
        <dbReference type="ARBA" id="ARBA00004651"/>
    </source>
</evidence>
<organism evidence="13 14">
    <name type="scientific">Fervidicella metallireducens AeB</name>
    <dbReference type="NCBI Taxonomy" id="1403537"/>
    <lineage>
        <taxon>Bacteria</taxon>
        <taxon>Bacillati</taxon>
        <taxon>Bacillota</taxon>
        <taxon>Clostridia</taxon>
        <taxon>Eubacteriales</taxon>
        <taxon>Clostridiaceae</taxon>
        <taxon>Fervidicella</taxon>
    </lineage>
</organism>
<keyword evidence="8 12" id="KW-1133">Transmembrane helix</keyword>
<keyword evidence="10 12" id="KW-0472">Membrane</keyword>
<protein>
    <recommendedName>
        <fullName evidence="3">Probable multidrug resistance protein NorM</fullName>
    </recommendedName>
    <alternativeName>
        <fullName evidence="11">Multidrug-efflux transporter</fullName>
    </alternativeName>
</protein>
<evidence type="ECO:0000256" key="9">
    <source>
        <dbReference type="ARBA" id="ARBA00023065"/>
    </source>
</evidence>
<dbReference type="EMBL" id="AZQP01000032">
    <property type="protein sequence ID" value="EYE87975.1"/>
    <property type="molecule type" value="Genomic_DNA"/>
</dbReference>
<keyword evidence="5" id="KW-0050">Antiport</keyword>
<dbReference type="Proteomes" id="UP000019681">
    <property type="component" value="Unassembled WGS sequence"/>
</dbReference>
<keyword evidence="4" id="KW-0813">Transport</keyword>
<feature type="transmembrane region" description="Helical" evidence="12">
    <location>
        <begin position="50"/>
        <end position="74"/>
    </location>
</feature>
<dbReference type="InterPro" id="IPR048279">
    <property type="entry name" value="MdtK-like"/>
</dbReference>
<dbReference type="RefSeq" id="WP_278244896.1">
    <property type="nucleotide sequence ID" value="NZ_AZQP01000032.1"/>
</dbReference>
<feature type="transmembrane region" description="Helical" evidence="12">
    <location>
        <begin position="158"/>
        <end position="180"/>
    </location>
</feature>
<evidence type="ECO:0000256" key="12">
    <source>
        <dbReference type="SAM" id="Phobius"/>
    </source>
</evidence>
<dbReference type="InterPro" id="IPR002528">
    <property type="entry name" value="MATE_fam"/>
</dbReference>
<evidence type="ECO:0000256" key="8">
    <source>
        <dbReference type="ARBA" id="ARBA00022989"/>
    </source>
</evidence>
<feature type="transmembrane region" description="Helical" evidence="12">
    <location>
        <begin position="413"/>
        <end position="433"/>
    </location>
</feature>
<evidence type="ECO:0000256" key="3">
    <source>
        <dbReference type="ARBA" id="ARBA00020268"/>
    </source>
</evidence>
<dbReference type="STRING" id="1403537.Q428_10415"/>
<evidence type="ECO:0000256" key="7">
    <source>
        <dbReference type="ARBA" id="ARBA00022692"/>
    </source>
</evidence>
<evidence type="ECO:0000256" key="6">
    <source>
        <dbReference type="ARBA" id="ARBA00022475"/>
    </source>
</evidence>
<dbReference type="PIRSF" id="PIRSF006603">
    <property type="entry name" value="DinF"/>
    <property type="match status" value="1"/>
</dbReference>
<accession>A0A017RVQ3</accession>
<keyword evidence="14" id="KW-1185">Reference proteome</keyword>
<feature type="transmembrane region" description="Helical" evidence="12">
    <location>
        <begin position="128"/>
        <end position="146"/>
    </location>
</feature>
<dbReference type="GO" id="GO:0005886">
    <property type="term" value="C:plasma membrane"/>
    <property type="evidence" value="ECO:0007669"/>
    <property type="project" value="UniProtKB-SubCell"/>
</dbReference>
<dbReference type="PANTHER" id="PTHR43298">
    <property type="entry name" value="MULTIDRUG RESISTANCE PROTEIN NORM-RELATED"/>
    <property type="match status" value="1"/>
</dbReference>
<evidence type="ECO:0000256" key="10">
    <source>
        <dbReference type="ARBA" id="ARBA00023136"/>
    </source>
</evidence>
<evidence type="ECO:0000313" key="13">
    <source>
        <dbReference type="EMBL" id="EYE87975.1"/>
    </source>
</evidence>
<dbReference type="InterPro" id="IPR050222">
    <property type="entry name" value="MATE_MdtK"/>
</dbReference>
<dbReference type="GO" id="GO:0015297">
    <property type="term" value="F:antiporter activity"/>
    <property type="evidence" value="ECO:0007669"/>
    <property type="project" value="UniProtKB-KW"/>
</dbReference>
<proteinExistence type="predicted"/>
<comment type="caution">
    <text evidence="13">The sequence shown here is derived from an EMBL/GenBank/DDBJ whole genome shotgun (WGS) entry which is preliminary data.</text>
</comment>
<evidence type="ECO:0000256" key="5">
    <source>
        <dbReference type="ARBA" id="ARBA00022449"/>
    </source>
</evidence>
<keyword evidence="6" id="KW-1003">Cell membrane</keyword>
<dbReference type="CDD" id="cd13137">
    <property type="entry name" value="MATE_NorM_like"/>
    <property type="match status" value="1"/>
</dbReference>
<feature type="transmembrane region" description="Helical" evidence="12">
    <location>
        <begin position="7"/>
        <end position="27"/>
    </location>
</feature>
<evidence type="ECO:0000256" key="4">
    <source>
        <dbReference type="ARBA" id="ARBA00022448"/>
    </source>
</evidence>
<evidence type="ECO:0000256" key="1">
    <source>
        <dbReference type="ARBA" id="ARBA00003408"/>
    </source>
</evidence>
<evidence type="ECO:0000256" key="11">
    <source>
        <dbReference type="ARBA" id="ARBA00031636"/>
    </source>
</evidence>
<reference evidence="13 14" key="1">
    <citation type="journal article" date="2014" name="Genome Announc.">
        <title>Draft Genome Sequence of Fervidicella metallireducens Strain AeBT, an Iron-Reducing Thermoanaerobe from the Great Artesian Basin.</title>
        <authorList>
            <person name="Patel B.K."/>
        </authorList>
    </citation>
    <scope>NUCLEOTIDE SEQUENCE [LARGE SCALE GENOMIC DNA]</scope>
    <source>
        <strain evidence="13 14">AeB</strain>
    </source>
</reference>
<keyword evidence="7 12" id="KW-0812">Transmembrane</keyword>
<dbReference type="PANTHER" id="PTHR43298:SF4">
    <property type="entry name" value="DRUG_SODIUM ANTIPORTER"/>
    <property type="match status" value="1"/>
</dbReference>
<comment type="subcellular location">
    <subcellularLocation>
        <location evidence="2">Cell membrane</location>
        <topology evidence="2">Multi-pass membrane protein</topology>
    </subcellularLocation>
</comment>